<evidence type="ECO:0000256" key="3">
    <source>
        <dbReference type="ARBA" id="ARBA00023163"/>
    </source>
</evidence>
<keyword evidence="2 4" id="KW-0238">DNA-binding</keyword>
<protein>
    <submittedName>
        <fullName evidence="6">TetR family transcriptional regulator</fullName>
    </submittedName>
</protein>
<reference evidence="6" key="1">
    <citation type="submission" date="2020-05" db="EMBL/GenBank/DDBJ databases">
        <authorList>
            <person name="Zhu T."/>
            <person name="Keshari N."/>
            <person name="Lu X."/>
        </authorList>
    </citation>
    <scope>NUCLEOTIDE SEQUENCE</scope>
    <source>
        <strain evidence="6">NK1-12</strain>
    </source>
</reference>
<accession>A0AA97AK92</accession>
<keyword evidence="1" id="KW-0805">Transcription regulation</keyword>
<dbReference type="InterPro" id="IPR050109">
    <property type="entry name" value="HTH-type_TetR-like_transc_reg"/>
</dbReference>
<dbReference type="GO" id="GO:0000976">
    <property type="term" value="F:transcription cis-regulatory region binding"/>
    <property type="evidence" value="ECO:0007669"/>
    <property type="project" value="TreeGrafter"/>
</dbReference>
<dbReference type="Gene3D" id="1.10.357.10">
    <property type="entry name" value="Tetracycline Repressor, domain 2"/>
    <property type="match status" value="1"/>
</dbReference>
<feature type="DNA-binding region" description="H-T-H motif" evidence="4">
    <location>
        <begin position="28"/>
        <end position="47"/>
    </location>
</feature>
<name>A0AA97AK92_9CYAN</name>
<sequence>MNDSTLTPERILDAAEEVLRRYGPTKATVVDVARFLDISHGSIYRHFSSKAALRDAVAERWLHRVSAPLAQIAAAEGPAVARLHAWFKQLMTLKRQKVLEDPELFATYSAIAEAARDVVQAHVDELVNQVAQIIRSGIASQEFRVAAADQAARAVFNATIRFHHPAHAGTWSEPEIDADFDQVWQLLLTGLVMGDSASP</sequence>
<dbReference type="GO" id="GO:0003700">
    <property type="term" value="F:DNA-binding transcription factor activity"/>
    <property type="evidence" value="ECO:0007669"/>
    <property type="project" value="TreeGrafter"/>
</dbReference>
<dbReference type="Pfam" id="PF17935">
    <property type="entry name" value="TetR_C_27"/>
    <property type="match status" value="1"/>
</dbReference>
<dbReference type="EMBL" id="CP053587">
    <property type="protein sequence ID" value="WNZ27554.1"/>
    <property type="molecule type" value="Genomic_DNA"/>
</dbReference>
<dbReference type="SUPFAM" id="SSF46689">
    <property type="entry name" value="Homeodomain-like"/>
    <property type="match status" value="1"/>
</dbReference>
<dbReference type="RefSeq" id="WP_316435903.1">
    <property type="nucleotide sequence ID" value="NZ_CP053587.1"/>
</dbReference>
<dbReference type="InterPro" id="IPR023772">
    <property type="entry name" value="DNA-bd_HTH_TetR-type_CS"/>
</dbReference>
<feature type="domain" description="HTH tetR-type" evidence="5">
    <location>
        <begin position="5"/>
        <end position="65"/>
    </location>
</feature>
<proteinExistence type="predicted"/>
<dbReference type="PRINTS" id="PR00455">
    <property type="entry name" value="HTHTETR"/>
</dbReference>
<dbReference type="InterPro" id="IPR009057">
    <property type="entry name" value="Homeodomain-like_sf"/>
</dbReference>
<dbReference type="InterPro" id="IPR041478">
    <property type="entry name" value="TetR_C_27"/>
</dbReference>
<dbReference type="PROSITE" id="PS01081">
    <property type="entry name" value="HTH_TETR_1"/>
    <property type="match status" value="1"/>
</dbReference>
<evidence type="ECO:0000256" key="2">
    <source>
        <dbReference type="ARBA" id="ARBA00023125"/>
    </source>
</evidence>
<dbReference type="InterPro" id="IPR001647">
    <property type="entry name" value="HTH_TetR"/>
</dbReference>
<keyword evidence="3" id="KW-0804">Transcription</keyword>
<dbReference type="Pfam" id="PF00440">
    <property type="entry name" value="TetR_N"/>
    <property type="match status" value="1"/>
</dbReference>
<dbReference type="PANTHER" id="PTHR30055:SF151">
    <property type="entry name" value="TRANSCRIPTIONAL REGULATORY PROTEIN"/>
    <property type="match status" value="1"/>
</dbReference>
<dbReference type="PANTHER" id="PTHR30055">
    <property type="entry name" value="HTH-TYPE TRANSCRIPTIONAL REGULATOR RUTR"/>
    <property type="match status" value="1"/>
</dbReference>
<organism evidence="6">
    <name type="scientific">Leptolyngbya sp. NK1-12</name>
    <dbReference type="NCBI Taxonomy" id="2547451"/>
    <lineage>
        <taxon>Bacteria</taxon>
        <taxon>Bacillati</taxon>
        <taxon>Cyanobacteriota</taxon>
        <taxon>Cyanophyceae</taxon>
        <taxon>Leptolyngbyales</taxon>
        <taxon>Leptolyngbyaceae</taxon>
        <taxon>Leptolyngbya group</taxon>
        <taxon>Leptolyngbya</taxon>
    </lineage>
</organism>
<gene>
    <name evidence="6" type="ORF">HJG54_32295</name>
</gene>
<evidence type="ECO:0000256" key="4">
    <source>
        <dbReference type="PROSITE-ProRule" id="PRU00335"/>
    </source>
</evidence>
<dbReference type="PROSITE" id="PS50977">
    <property type="entry name" value="HTH_TETR_2"/>
    <property type="match status" value="1"/>
</dbReference>
<evidence type="ECO:0000313" key="6">
    <source>
        <dbReference type="EMBL" id="WNZ27554.1"/>
    </source>
</evidence>
<evidence type="ECO:0000256" key="1">
    <source>
        <dbReference type="ARBA" id="ARBA00023015"/>
    </source>
</evidence>
<evidence type="ECO:0000259" key="5">
    <source>
        <dbReference type="PROSITE" id="PS50977"/>
    </source>
</evidence>
<dbReference type="InterPro" id="IPR036271">
    <property type="entry name" value="Tet_transcr_reg_TetR-rel_C_sf"/>
</dbReference>
<dbReference type="AlphaFoldDB" id="A0AA97AK92"/>
<dbReference type="SUPFAM" id="SSF48498">
    <property type="entry name" value="Tetracyclin repressor-like, C-terminal domain"/>
    <property type="match status" value="1"/>
</dbReference>